<proteinExistence type="predicted"/>
<dbReference type="Proteomes" id="UP000317703">
    <property type="component" value="Segment"/>
</dbReference>
<name>A0A514TUU0_9CAUD</name>
<accession>A0A514TUU0</accession>
<organism evidence="1 2">
    <name type="scientific">Aeromonas phage PS1</name>
    <dbReference type="NCBI Taxonomy" id="2591406"/>
    <lineage>
        <taxon>Viruses</taxon>
        <taxon>Duplodnaviria</taxon>
        <taxon>Heunggongvirae</taxon>
        <taxon>Uroviricota</taxon>
        <taxon>Caudoviricetes</taxon>
        <taxon>Chimalliviridae</taxon>
        <taxon>Ferozepurvirus</taxon>
        <taxon>Ferozepurvirus PS1</taxon>
    </lineage>
</organism>
<keyword evidence="2" id="KW-1185">Reference proteome</keyword>
<evidence type="ECO:0000313" key="2">
    <source>
        <dbReference type="Proteomes" id="UP000317703"/>
    </source>
</evidence>
<protein>
    <submittedName>
        <fullName evidence="1">Uncharacterized protein</fullName>
    </submittedName>
</protein>
<gene>
    <name evidence="1" type="ORF">PS1_0030</name>
</gene>
<evidence type="ECO:0000313" key="1">
    <source>
        <dbReference type="EMBL" id="QDJ96789.1"/>
    </source>
</evidence>
<reference evidence="1" key="1">
    <citation type="submission" date="2019-06" db="EMBL/GenBank/DDBJ databases">
        <title>Complete genome sequence of Aeromonas hydrophila bacteriophage PS1.</title>
        <authorList>
            <person name="Rai S."/>
            <person name="Tyagi A."/>
            <person name="Kumar N."/>
            <person name="Singh N."/>
        </authorList>
    </citation>
    <scope>NUCLEOTIDE SEQUENCE [LARGE SCALE GENOMIC DNA]</scope>
</reference>
<sequence length="161" mass="18678">MSVIESVSELKTLTKACLKTVMFHNVFIHSGDYQFRKLKGNLLMELKVELLDGKRMLNIYIHGSSGNTKQLLSLSLGDCKSWYNKDFIRVIERALVKQMFVRLGETKQMVFDDLDYYYVYTKKLDKVICNEVEQAMSNFHSGVRVVKAPFRKLLETPVELV</sequence>
<dbReference type="EMBL" id="MN032614">
    <property type="protein sequence ID" value="QDJ96789.1"/>
    <property type="molecule type" value="Genomic_DNA"/>
</dbReference>